<proteinExistence type="predicted"/>
<evidence type="ECO:0000259" key="4">
    <source>
        <dbReference type="PROSITE" id="PS51387"/>
    </source>
</evidence>
<dbReference type="Pfam" id="PF00941">
    <property type="entry name" value="FAD_binding_5"/>
    <property type="match status" value="1"/>
</dbReference>
<dbReference type="Gene3D" id="3.30.465.10">
    <property type="match status" value="1"/>
</dbReference>
<dbReference type="InterPro" id="IPR051312">
    <property type="entry name" value="Diverse_Substr_Oxidored"/>
</dbReference>
<keyword evidence="2" id="KW-0274">FAD</keyword>
<evidence type="ECO:0000256" key="3">
    <source>
        <dbReference type="ARBA" id="ARBA00023002"/>
    </source>
</evidence>
<evidence type="ECO:0000256" key="2">
    <source>
        <dbReference type="ARBA" id="ARBA00022827"/>
    </source>
</evidence>
<dbReference type="InterPro" id="IPR016166">
    <property type="entry name" value="FAD-bd_PCMH"/>
</dbReference>
<dbReference type="InterPro" id="IPR016169">
    <property type="entry name" value="FAD-bd_PCMH_sub2"/>
</dbReference>
<dbReference type="PANTHER" id="PTHR42659:SF2">
    <property type="entry name" value="XANTHINE DEHYDROGENASE SUBUNIT C-RELATED"/>
    <property type="match status" value="1"/>
</dbReference>
<dbReference type="InterPro" id="IPR002346">
    <property type="entry name" value="Mopterin_DH_FAD-bd"/>
</dbReference>
<name>A0ABU5C883_9BACI</name>
<accession>A0ABU5C883</accession>
<protein>
    <submittedName>
        <fullName evidence="5">FAD binding domain-containing protein</fullName>
    </submittedName>
</protein>
<dbReference type="InterPro" id="IPR036318">
    <property type="entry name" value="FAD-bd_PCMH-like_sf"/>
</dbReference>
<evidence type="ECO:0000313" key="6">
    <source>
        <dbReference type="Proteomes" id="UP001281447"/>
    </source>
</evidence>
<dbReference type="PANTHER" id="PTHR42659">
    <property type="entry name" value="XANTHINE DEHYDROGENASE SUBUNIT C-RELATED"/>
    <property type="match status" value="1"/>
</dbReference>
<keyword evidence="3" id="KW-0560">Oxidoreductase</keyword>
<keyword evidence="6" id="KW-1185">Reference proteome</keyword>
<dbReference type="PROSITE" id="PS51387">
    <property type="entry name" value="FAD_PCMH"/>
    <property type="match status" value="1"/>
</dbReference>
<dbReference type="Proteomes" id="UP001281447">
    <property type="component" value="Unassembled WGS sequence"/>
</dbReference>
<sequence>MKSAGFEYYRAHTISEAIEMFAMLESEGKSPLFFNGGTEIITMRRINVRYTDARAVIDIKGIPECAYTGFQRDRFVIGASVSLARLEETIAFPLLAKNSSRIADHTSREKITIGGEYLWEYPVQRGSAAVIVNGLRAYDRKQIRRGYSADPSSI</sequence>
<evidence type="ECO:0000313" key="5">
    <source>
        <dbReference type="EMBL" id="MDY0395053.1"/>
    </source>
</evidence>
<gene>
    <name evidence="5" type="ORF">RWE15_12285</name>
</gene>
<comment type="caution">
    <text evidence="5">The sequence shown here is derived from an EMBL/GenBank/DDBJ whole genome shotgun (WGS) entry which is preliminary data.</text>
</comment>
<organism evidence="5 6">
    <name type="scientific">Tigheibacillus halophilus</name>
    <dbReference type="NCBI Taxonomy" id="361280"/>
    <lineage>
        <taxon>Bacteria</taxon>
        <taxon>Bacillati</taxon>
        <taxon>Bacillota</taxon>
        <taxon>Bacilli</taxon>
        <taxon>Bacillales</taxon>
        <taxon>Bacillaceae</taxon>
        <taxon>Tigheibacillus</taxon>
    </lineage>
</organism>
<dbReference type="SUPFAM" id="SSF56176">
    <property type="entry name" value="FAD-binding/transporter-associated domain-like"/>
    <property type="match status" value="1"/>
</dbReference>
<reference evidence="5 6" key="1">
    <citation type="submission" date="2023-10" db="EMBL/GenBank/DDBJ databases">
        <title>Virgibacillus halophilus 5B73C genome.</title>
        <authorList>
            <person name="Miliotis G."/>
            <person name="Sengupta P."/>
            <person name="Hameed A."/>
            <person name="Chuvochina M."/>
            <person name="Mcdonagh F."/>
            <person name="Simpson A.C."/>
            <person name="Singh N.K."/>
            <person name="Rekha P.D."/>
            <person name="Raman K."/>
            <person name="Hugenholtz P."/>
            <person name="Venkateswaran K."/>
        </authorList>
    </citation>
    <scope>NUCLEOTIDE SEQUENCE [LARGE SCALE GENOMIC DNA]</scope>
    <source>
        <strain evidence="5 6">5B73C</strain>
    </source>
</reference>
<keyword evidence="1" id="KW-0285">Flavoprotein</keyword>
<feature type="domain" description="FAD-binding PCMH-type" evidence="4">
    <location>
        <begin position="1"/>
        <end position="154"/>
    </location>
</feature>
<dbReference type="Gene3D" id="3.30.43.10">
    <property type="entry name" value="Uridine Diphospho-n-acetylenolpyruvylglucosamine Reductase, domain 2"/>
    <property type="match status" value="1"/>
</dbReference>
<dbReference type="InterPro" id="IPR016167">
    <property type="entry name" value="FAD-bd_PCMH_sub1"/>
</dbReference>
<dbReference type="EMBL" id="JAWDIP010000003">
    <property type="protein sequence ID" value="MDY0395053.1"/>
    <property type="molecule type" value="Genomic_DNA"/>
</dbReference>
<evidence type="ECO:0000256" key="1">
    <source>
        <dbReference type="ARBA" id="ARBA00022630"/>
    </source>
</evidence>